<sequence>MIGINRLRNNNKKIHKTFIDIFYSNAQKGIVFNNFKIYKDFLSINKFSEIIEKLINKKAVGIYNVSLGKKVYLNKLVNWLNLFNKNKYKCIDIPKSYKTECFYLNNDKLMKKINIKNRLIDLEKDCKSISKFFFKKKNK</sequence>
<protein>
    <recommendedName>
        <fullName evidence="2">RmlD-like substrate binding domain-containing protein</fullName>
    </recommendedName>
</protein>
<dbReference type="Gene3D" id="3.40.50.720">
    <property type="entry name" value="NAD(P)-binding Rossmann-like Domain"/>
    <property type="match status" value="1"/>
</dbReference>
<reference evidence="1" key="1">
    <citation type="submission" date="2018-05" db="EMBL/GenBank/DDBJ databases">
        <authorList>
            <person name="Lanie J.A."/>
            <person name="Ng W.-L."/>
            <person name="Kazmierczak K.M."/>
            <person name="Andrzejewski T.M."/>
            <person name="Davidsen T.M."/>
            <person name="Wayne K.J."/>
            <person name="Tettelin H."/>
            <person name="Glass J.I."/>
            <person name="Rusch D."/>
            <person name="Podicherti R."/>
            <person name="Tsui H.-C.T."/>
            <person name="Winkler M.E."/>
        </authorList>
    </citation>
    <scope>NUCLEOTIDE SEQUENCE</scope>
</reference>
<name>A0A383DFF0_9ZZZZ</name>
<dbReference type="InterPro" id="IPR036291">
    <property type="entry name" value="NAD(P)-bd_dom_sf"/>
</dbReference>
<dbReference type="AlphaFoldDB" id="A0A383DFF0"/>
<accession>A0A383DFF0</accession>
<proteinExistence type="predicted"/>
<evidence type="ECO:0008006" key="2">
    <source>
        <dbReference type="Google" id="ProtNLM"/>
    </source>
</evidence>
<dbReference type="SUPFAM" id="SSF51735">
    <property type="entry name" value="NAD(P)-binding Rossmann-fold domains"/>
    <property type="match status" value="1"/>
</dbReference>
<dbReference type="EMBL" id="UINC01216785">
    <property type="protein sequence ID" value="SVE43064.1"/>
    <property type="molecule type" value="Genomic_DNA"/>
</dbReference>
<evidence type="ECO:0000313" key="1">
    <source>
        <dbReference type="EMBL" id="SVE43064.1"/>
    </source>
</evidence>
<gene>
    <name evidence="1" type="ORF">METZ01_LOCUS495918</name>
</gene>
<dbReference type="Gene3D" id="3.90.25.10">
    <property type="entry name" value="UDP-galactose 4-epimerase, domain 1"/>
    <property type="match status" value="1"/>
</dbReference>
<organism evidence="1">
    <name type="scientific">marine metagenome</name>
    <dbReference type="NCBI Taxonomy" id="408172"/>
    <lineage>
        <taxon>unclassified sequences</taxon>
        <taxon>metagenomes</taxon>
        <taxon>ecological metagenomes</taxon>
    </lineage>
</organism>